<feature type="region of interest" description="Disordered" evidence="1">
    <location>
        <begin position="170"/>
        <end position="209"/>
    </location>
</feature>
<feature type="compositionally biased region" description="Gly residues" evidence="1">
    <location>
        <begin position="94"/>
        <end position="103"/>
    </location>
</feature>
<dbReference type="Proteomes" id="UP001066276">
    <property type="component" value="Chromosome 9"/>
</dbReference>
<sequence length="389" mass="40885">MDQRVIRAMELLKEAGCLDLIAAPAAPRDRPVRRAASGVAAAVAACSPLQDRKQVSGAGRGRSGRLALTHKGRVAVGSRSQLRPLGARRPRGARNGGAGGGAGNPSVLRPRQLQVRPMVMSGARTGGGHGEAQIGGARGAGRQVSRKVVKAKGHASLPVAGVTDVERHGVSKGGMRSGGGEQETWGQGQSPSSGEEGLPGHFEGLGGGELEPVKELSHILEWSDESDQGGGEVRDQEVEEDGLAFRERGWGPRRAFGGLGTLGGGRSDGRLSTASWTGYRRGGKAVRAKEVVTQSTTGPGFAPPSGRVSKGRRPGYASQREGHQTALRRPRIPAAQLEEFIKKARFGSKSWDMDTDEMESGDSLDFDEDSVEEGEIRDEEVWWALGGGS</sequence>
<dbReference type="EMBL" id="JANPWB010000013">
    <property type="protein sequence ID" value="KAJ1106738.1"/>
    <property type="molecule type" value="Genomic_DNA"/>
</dbReference>
<name>A0AAV7N0M7_PLEWA</name>
<reference evidence="2" key="1">
    <citation type="journal article" date="2022" name="bioRxiv">
        <title>Sequencing and chromosome-scale assembly of the giantPleurodeles waltlgenome.</title>
        <authorList>
            <person name="Brown T."/>
            <person name="Elewa A."/>
            <person name="Iarovenko S."/>
            <person name="Subramanian E."/>
            <person name="Araus A.J."/>
            <person name="Petzold A."/>
            <person name="Susuki M."/>
            <person name="Suzuki K.-i.T."/>
            <person name="Hayashi T."/>
            <person name="Toyoda A."/>
            <person name="Oliveira C."/>
            <person name="Osipova E."/>
            <person name="Leigh N.D."/>
            <person name="Simon A."/>
            <person name="Yun M.H."/>
        </authorList>
    </citation>
    <scope>NUCLEOTIDE SEQUENCE</scope>
    <source>
        <strain evidence="2">20211129_DDA</strain>
        <tissue evidence="2">Liver</tissue>
    </source>
</reference>
<dbReference type="AlphaFoldDB" id="A0AAV7N0M7"/>
<proteinExistence type="predicted"/>
<protein>
    <submittedName>
        <fullName evidence="2">Uncharacterized protein</fullName>
    </submittedName>
</protein>
<accession>A0AAV7N0M7</accession>
<feature type="region of interest" description="Disordered" evidence="1">
    <location>
        <begin position="351"/>
        <end position="374"/>
    </location>
</feature>
<evidence type="ECO:0000256" key="1">
    <source>
        <dbReference type="SAM" id="MobiDB-lite"/>
    </source>
</evidence>
<comment type="caution">
    <text evidence="2">The sequence shown here is derived from an EMBL/GenBank/DDBJ whole genome shotgun (WGS) entry which is preliminary data.</text>
</comment>
<feature type="compositionally biased region" description="Acidic residues" evidence="1">
    <location>
        <begin position="353"/>
        <end position="374"/>
    </location>
</feature>
<organism evidence="2 3">
    <name type="scientific">Pleurodeles waltl</name>
    <name type="common">Iberian ribbed newt</name>
    <dbReference type="NCBI Taxonomy" id="8319"/>
    <lineage>
        <taxon>Eukaryota</taxon>
        <taxon>Metazoa</taxon>
        <taxon>Chordata</taxon>
        <taxon>Craniata</taxon>
        <taxon>Vertebrata</taxon>
        <taxon>Euteleostomi</taxon>
        <taxon>Amphibia</taxon>
        <taxon>Batrachia</taxon>
        <taxon>Caudata</taxon>
        <taxon>Salamandroidea</taxon>
        <taxon>Salamandridae</taxon>
        <taxon>Pleurodelinae</taxon>
        <taxon>Pleurodeles</taxon>
    </lineage>
</organism>
<feature type="compositionally biased region" description="Low complexity" evidence="1">
    <location>
        <begin position="182"/>
        <end position="202"/>
    </location>
</feature>
<feature type="region of interest" description="Disordered" evidence="1">
    <location>
        <begin position="283"/>
        <end position="326"/>
    </location>
</feature>
<evidence type="ECO:0000313" key="2">
    <source>
        <dbReference type="EMBL" id="KAJ1106738.1"/>
    </source>
</evidence>
<gene>
    <name evidence="2" type="ORF">NDU88_004138</name>
</gene>
<feature type="region of interest" description="Disordered" evidence="1">
    <location>
        <begin position="222"/>
        <end position="246"/>
    </location>
</feature>
<keyword evidence="3" id="KW-1185">Reference proteome</keyword>
<feature type="compositionally biased region" description="Gly residues" evidence="1">
    <location>
        <begin position="171"/>
        <end position="181"/>
    </location>
</feature>
<feature type="region of interest" description="Disordered" evidence="1">
    <location>
        <begin position="51"/>
        <end position="111"/>
    </location>
</feature>
<evidence type="ECO:0000313" key="3">
    <source>
        <dbReference type="Proteomes" id="UP001066276"/>
    </source>
</evidence>